<dbReference type="RefSeq" id="WP_315879097.1">
    <property type="nucleotide sequence ID" value="NZ_JAWCTQ010000022.1"/>
</dbReference>
<comment type="caution">
    <text evidence="2">The sequence shown here is derived from an EMBL/GenBank/DDBJ whole genome shotgun (WGS) entry which is preliminary data.</text>
</comment>
<evidence type="ECO:0000313" key="2">
    <source>
        <dbReference type="EMBL" id="MDT9684039.1"/>
    </source>
</evidence>
<feature type="compositionally biased region" description="Basic residues" evidence="1">
    <location>
        <begin position="1"/>
        <end position="13"/>
    </location>
</feature>
<protein>
    <submittedName>
        <fullName evidence="2">Uncharacterized protein</fullName>
    </submittedName>
</protein>
<reference evidence="2 3" key="1">
    <citation type="submission" date="2023-09" db="EMBL/GenBank/DDBJ databases">
        <title>Streptomyces sp. nov.: A antagonism against Alternaria gaisen Producing Streptochlin, Isolated from Tamarix root soil.</title>
        <authorList>
            <person name="Chen Y."/>
        </authorList>
    </citation>
    <scope>NUCLEOTIDE SEQUENCE [LARGE SCALE GENOMIC DNA]</scope>
    <source>
        <strain evidence="2 3">TRM76323</strain>
    </source>
</reference>
<dbReference type="EMBL" id="JAWCTQ010000022">
    <property type="protein sequence ID" value="MDT9684039.1"/>
    <property type="molecule type" value="Genomic_DNA"/>
</dbReference>
<gene>
    <name evidence="2" type="ORF">RND61_18525</name>
</gene>
<name>A0ABU3QMR9_9ACTN</name>
<keyword evidence="3" id="KW-1185">Reference proteome</keyword>
<evidence type="ECO:0000256" key="1">
    <source>
        <dbReference type="SAM" id="MobiDB-lite"/>
    </source>
</evidence>
<dbReference type="Proteomes" id="UP001250181">
    <property type="component" value="Unassembled WGS sequence"/>
</dbReference>
<sequence length="58" mass="6318">MVKTRLSRGHGHATAREPLCRPHRPTAVFTAHDVRVPGLTRPRVSRAHASRTAPASSV</sequence>
<organism evidence="2 3">
    <name type="scientific">Streptomyces tamarix</name>
    <dbReference type="NCBI Taxonomy" id="3078565"/>
    <lineage>
        <taxon>Bacteria</taxon>
        <taxon>Bacillati</taxon>
        <taxon>Actinomycetota</taxon>
        <taxon>Actinomycetes</taxon>
        <taxon>Kitasatosporales</taxon>
        <taxon>Streptomycetaceae</taxon>
        <taxon>Streptomyces</taxon>
    </lineage>
</organism>
<evidence type="ECO:0000313" key="3">
    <source>
        <dbReference type="Proteomes" id="UP001250181"/>
    </source>
</evidence>
<accession>A0ABU3QMR9</accession>
<proteinExistence type="predicted"/>
<feature type="region of interest" description="Disordered" evidence="1">
    <location>
        <begin position="1"/>
        <end position="25"/>
    </location>
</feature>